<proteinExistence type="predicted"/>
<evidence type="ECO:0000313" key="2">
    <source>
        <dbReference type="EMBL" id="RAS40172.1"/>
    </source>
</evidence>
<feature type="transmembrane region" description="Helical" evidence="1">
    <location>
        <begin position="5"/>
        <end position="27"/>
    </location>
</feature>
<comment type="caution">
    <text evidence="2">The sequence shown here is derived from an EMBL/GenBank/DDBJ whole genome shotgun (WGS) entry which is preliminary data.</text>
</comment>
<keyword evidence="1" id="KW-0472">Membrane</keyword>
<dbReference type="Proteomes" id="UP000249852">
    <property type="component" value="Unassembled WGS sequence"/>
</dbReference>
<sequence length="77" mass="9304">MKKYIFIFVAISILWLVIYTWVILGFYTTVKYNFEMSIDDSNTLDRIYFLLGSTSLLSLFWYIISIIMIAFIYYKKK</sequence>
<gene>
    <name evidence="2" type="ORF">BC673_1553</name>
</gene>
<organism evidence="2 3">
    <name type="scientific">Prevotella pallens</name>
    <dbReference type="NCBI Taxonomy" id="60133"/>
    <lineage>
        <taxon>Bacteria</taxon>
        <taxon>Pseudomonadati</taxon>
        <taxon>Bacteroidota</taxon>
        <taxon>Bacteroidia</taxon>
        <taxon>Bacteroidales</taxon>
        <taxon>Prevotellaceae</taxon>
        <taxon>Prevotella</taxon>
    </lineage>
</organism>
<feature type="transmembrane region" description="Helical" evidence="1">
    <location>
        <begin position="47"/>
        <end position="74"/>
    </location>
</feature>
<accession>A0ABX9DM71</accession>
<keyword evidence="1" id="KW-1133">Transmembrane helix</keyword>
<dbReference type="EMBL" id="QLTQ01000055">
    <property type="protein sequence ID" value="RAS40172.1"/>
    <property type="molecule type" value="Genomic_DNA"/>
</dbReference>
<keyword evidence="3" id="KW-1185">Reference proteome</keyword>
<protein>
    <submittedName>
        <fullName evidence="2">Uncharacterized protein</fullName>
    </submittedName>
</protein>
<reference evidence="2 3" key="1">
    <citation type="submission" date="2018-06" db="EMBL/GenBank/DDBJ databases">
        <title>Genomic Encyclopedia of Archaeal and Bacterial Type Strains, Phase II (KMG-II): from individual species to whole genera.</title>
        <authorList>
            <person name="Goeker M."/>
        </authorList>
    </citation>
    <scope>NUCLEOTIDE SEQUENCE [LARGE SCALE GENOMIC DNA]</scope>
    <source>
        <strain evidence="2 3">DSM 18710</strain>
    </source>
</reference>
<evidence type="ECO:0000256" key="1">
    <source>
        <dbReference type="SAM" id="Phobius"/>
    </source>
</evidence>
<keyword evidence="1" id="KW-0812">Transmembrane</keyword>
<name>A0ABX9DM71_9BACT</name>
<evidence type="ECO:0000313" key="3">
    <source>
        <dbReference type="Proteomes" id="UP000249852"/>
    </source>
</evidence>